<name>A0A1H4F174_ALKAM</name>
<sequence>MSNQQTEQLAADLLHPANKLAWLWHSNEAKYHKISVALNLRKVDECSINFFYAEPEYYHHHQLEKLLTQQLYVAC</sequence>
<organism evidence="1 2">
    <name type="scientific">Alkalimonas amylolytica</name>
    <dbReference type="NCBI Taxonomy" id="152573"/>
    <lineage>
        <taxon>Bacteria</taxon>
        <taxon>Pseudomonadati</taxon>
        <taxon>Pseudomonadota</taxon>
        <taxon>Gammaproteobacteria</taxon>
        <taxon>Alkalimonas</taxon>
    </lineage>
</organism>
<accession>A0A1H4F174</accession>
<keyword evidence="2" id="KW-1185">Reference proteome</keyword>
<evidence type="ECO:0000313" key="2">
    <source>
        <dbReference type="Proteomes" id="UP000198773"/>
    </source>
</evidence>
<dbReference type="AlphaFoldDB" id="A0A1H4F174"/>
<gene>
    <name evidence="1" type="ORF">SAMN04488051_108125</name>
</gene>
<reference evidence="1 2" key="1">
    <citation type="submission" date="2016-10" db="EMBL/GenBank/DDBJ databases">
        <authorList>
            <person name="de Groot N.N."/>
        </authorList>
    </citation>
    <scope>NUCLEOTIDE SEQUENCE [LARGE SCALE GENOMIC DNA]</scope>
    <source>
        <strain evidence="1 2">CGMCC 1.3430</strain>
    </source>
</reference>
<dbReference type="Proteomes" id="UP000198773">
    <property type="component" value="Unassembled WGS sequence"/>
</dbReference>
<proteinExistence type="predicted"/>
<dbReference type="EMBL" id="FNRM01000008">
    <property type="protein sequence ID" value="SEA90710.1"/>
    <property type="molecule type" value="Genomic_DNA"/>
</dbReference>
<protein>
    <submittedName>
        <fullName evidence="1">Uncharacterized protein</fullName>
    </submittedName>
</protein>
<evidence type="ECO:0000313" key="1">
    <source>
        <dbReference type="EMBL" id="SEA90710.1"/>
    </source>
</evidence>